<evidence type="ECO:0000256" key="2">
    <source>
        <dbReference type="ARBA" id="ARBA00022842"/>
    </source>
</evidence>
<keyword evidence="2" id="KW-0460">Magnesium</keyword>
<dbReference type="PANTHER" id="PTHR43434">
    <property type="entry name" value="PHOSPHOGLYCOLATE PHOSPHATASE"/>
    <property type="match status" value="1"/>
</dbReference>
<dbReference type="InterPro" id="IPR023214">
    <property type="entry name" value="HAD_sf"/>
</dbReference>
<dbReference type="Gene3D" id="3.40.50.1000">
    <property type="entry name" value="HAD superfamily/HAD-like"/>
    <property type="match status" value="1"/>
</dbReference>
<dbReference type="GO" id="GO:0006281">
    <property type="term" value="P:DNA repair"/>
    <property type="evidence" value="ECO:0007669"/>
    <property type="project" value="TreeGrafter"/>
</dbReference>
<reference evidence="3" key="1">
    <citation type="journal article" date="2014" name="Int. J. Syst. Evol. Microbiol.">
        <title>Complete genome sequence of Corynebacterium casei LMG S-19264T (=DSM 44701T), isolated from a smear-ripened cheese.</title>
        <authorList>
            <consortium name="US DOE Joint Genome Institute (JGI-PGF)"/>
            <person name="Walter F."/>
            <person name="Albersmeier A."/>
            <person name="Kalinowski J."/>
            <person name="Ruckert C."/>
        </authorList>
    </citation>
    <scope>NUCLEOTIDE SEQUENCE</scope>
    <source>
        <strain evidence="3">CGMCC 1.15760</strain>
    </source>
</reference>
<dbReference type="Gene3D" id="1.10.150.240">
    <property type="entry name" value="Putative phosphatase, domain 2"/>
    <property type="match status" value="1"/>
</dbReference>
<dbReference type="SFLD" id="SFLDS00003">
    <property type="entry name" value="Haloacid_Dehalogenase"/>
    <property type="match status" value="1"/>
</dbReference>
<keyword evidence="1" id="KW-0378">Hydrolase</keyword>
<organism evidence="3 4">
    <name type="scientific">Lysinibacillus alkalisoli</name>
    <dbReference type="NCBI Taxonomy" id="1911548"/>
    <lineage>
        <taxon>Bacteria</taxon>
        <taxon>Bacillati</taxon>
        <taxon>Bacillota</taxon>
        <taxon>Bacilli</taxon>
        <taxon>Bacillales</taxon>
        <taxon>Bacillaceae</taxon>
        <taxon>Lysinibacillus</taxon>
    </lineage>
</organism>
<dbReference type="InterPro" id="IPR050155">
    <property type="entry name" value="HAD-like_hydrolase_sf"/>
</dbReference>
<dbReference type="InterPro" id="IPR036412">
    <property type="entry name" value="HAD-like_sf"/>
</dbReference>
<dbReference type="PANTHER" id="PTHR43434:SF13">
    <property type="entry name" value="PHOSPHOGLYCOLATE PHOSPHATASE"/>
    <property type="match status" value="1"/>
</dbReference>
<dbReference type="InterPro" id="IPR006439">
    <property type="entry name" value="HAD-SF_hydro_IA"/>
</dbReference>
<dbReference type="InterPro" id="IPR023198">
    <property type="entry name" value="PGP-like_dom2"/>
</dbReference>
<dbReference type="NCBIfam" id="TIGR01549">
    <property type="entry name" value="HAD-SF-IA-v1"/>
    <property type="match status" value="1"/>
</dbReference>
<proteinExistence type="predicted"/>
<comment type="caution">
    <text evidence="3">The sequence shown here is derived from an EMBL/GenBank/DDBJ whole genome shotgun (WGS) entry which is preliminary data.</text>
</comment>
<reference evidence="3" key="2">
    <citation type="submission" date="2020-09" db="EMBL/GenBank/DDBJ databases">
        <authorList>
            <person name="Sun Q."/>
            <person name="Zhou Y."/>
        </authorList>
    </citation>
    <scope>NUCLEOTIDE SEQUENCE</scope>
    <source>
        <strain evidence="3">CGMCC 1.15760</strain>
    </source>
</reference>
<dbReference type="Proteomes" id="UP000616608">
    <property type="component" value="Unassembled WGS sequence"/>
</dbReference>
<evidence type="ECO:0000256" key="1">
    <source>
        <dbReference type="ARBA" id="ARBA00022801"/>
    </source>
</evidence>
<name>A0A917FZR3_9BACI</name>
<dbReference type="SUPFAM" id="SSF56784">
    <property type="entry name" value="HAD-like"/>
    <property type="match status" value="1"/>
</dbReference>
<dbReference type="Pfam" id="PF13419">
    <property type="entry name" value="HAD_2"/>
    <property type="match status" value="1"/>
</dbReference>
<keyword evidence="4" id="KW-1185">Reference proteome</keyword>
<dbReference type="InterPro" id="IPR041492">
    <property type="entry name" value="HAD_2"/>
</dbReference>
<sequence>MTLVLFDFDGTIADSKKVFLACWNELAAQKGYKEATEEDMKLAQTMTIKERCQHFKLPFHKIPLLIPALYASFKTRSHEVPLFDGIKETIEQLQQAGCELAIVSSNDADNIRAVLTQHHIPISTIYTSRKLFGKDKMIMKIKEKRPSHERELIYVGDEVRDIEACRHSKIPIIWVDWGYDAASLVEKYQPDFIAHKPSDIFSHIVKN</sequence>
<dbReference type="RefSeq" id="WP_188613668.1">
    <property type="nucleotide sequence ID" value="NZ_BMJT01000002.1"/>
</dbReference>
<dbReference type="EMBL" id="BMJT01000002">
    <property type="protein sequence ID" value="GGG15633.1"/>
    <property type="molecule type" value="Genomic_DNA"/>
</dbReference>
<dbReference type="AlphaFoldDB" id="A0A917FZR3"/>
<evidence type="ECO:0000313" key="3">
    <source>
        <dbReference type="EMBL" id="GGG15633.1"/>
    </source>
</evidence>
<gene>
    <name evidence="3" type="ORF">GCM10007425_07420</name>
</gene>
<dbReference type="GO" id="GO:0005829">
    <property type="term" value="C:cytosol"/>
    <property type="evidence" value="ECO:0007669"/>
    <property type="project" value="TreeGrafter"/>
</dbReference>
<accession>A0A917FZR3</accession>
<dbReference type="SFLD" id="SFLDG01129">
    <property type="entry name" value="C1.5:_HAD__Beta-PGM__Phosphata"/>
    <property type="match status" value="1"/>
</dbReference>
<dbReference type="GO" id="GO:0008967">
    <property type="term" value="F:phosphoglycolate phosphatase activity"/>
    <property type="evidence" value="ECO:0007669"/>
    <property type="project" value="TreeGrafter"/>
</dbReference>
<protein>
    <submittedName>
        <fullName evidence="3">Phosphoglycolate phosphatase</fullName>
    </submittedName>
</protein>
<evidence type="ECO:0000313" key="4">
    <source>
        <dbReference type="Proteomes" id="UP000616608"/>
    </source>
</evidence>